<evidence type="ECO:0000313" key="2">
    <source>
        <dbReference type="EMBL" id="KAF4037736.1"/>
    </source>
</evidence>
<name>A0A833TAU4_PHYIN</name>
<reference evidence="2" key="1">
    <citation type="submission" date="2020-04" db="EMBL/GenBank/DDBJ databases">
        <title>Hybrid Assembly of Korean Phytophthora infestans isolates.</title>
        <authorList>
            <person name="Prokchorchik M."/>
            <person name="Lee Y."/>
            <person name="Seo J."/>
            <person name="Cho J.-H."/>
            <person name="Park Y.-E."/>
            <person name="Jang D.-C."/>
            <person name="Im J.-S."/>
            <person name="Choi J.-G."/>
            <person name="Park H.-J."/>
            <person name="Lee G.-B."/>
            <person name="Lee Y.-G."/>
            <person name="Hong S.-Y."/>
            <person name="Cho K."/>
            <person name="Sohn K.H."/>
        </authorList>
    </citation>
    <scope>NUCLEOTIDE SEQUENCE</scope>
    <source>
        <strain evidence="2">KR_1_A1</strain>
    </source>
</reference>
<comment type="caution">
    <text evidence="2">The sequence shown here is derived from an EMBL/GenBank/DDBJ whole genome shotgun (WGS) entry which is preliminary data.</text>
</comment>
<feature type="compositionally biased region" description="Polar residues" evidence="1">
    <location>
        <begin position="1"/>
        <end position="16"/>
    </location>
</feature>
<dbReference type="EMBL" id="WSZM01000234">
    <property type="protein sequence ID" value="KAF4037736.1"/>
    <property type="molecule type" value="Genomic_DNA"/>
</dbReference>
<keyword evidence="3" id="KW-1185">Reference proteome</keyword>
<gene>
    <name evidence="2" type="ORF">GN244_ATG10182</name>
</gene>
<sequence>MTISQSVSVASQNETSDSPKVEDQLQTFEQLVKKAQTRQERGNVVHIVQALDVMRHVMAEDTTCAYRDKVRKSVEIVRRWICERPICDELDKGYVRYASSITVYSKNLQDHSNQVGWQSLADTLLKSVSEKKKEQRDRMADFL</sequence>
<dbReference type="AlphaFoldDB" id="A0A833TAU4"/>
<protein>
    <submittedName>
        <fullName evidence="2">Uncharacterized protein</fullName>
    </submittedName>
</protein>
<evidence type="ECO:0000313" key="3">
    <source>
        <dbReference type="Proteomes" id="UP000602510"/>
    </source>
</evidence>
<proteinExistence type="predicted"/>
<dbReference type="Proteomes" id="UP000602510">
    <property type="component" value="Unassembled WGS sequence"/>
</dbReference>
<organism evidence="2 3">
    <name type="scientific">Phytophthora infestans</name>
    <name type="common">Potato late blight agent</name>
    <name type="synonym">Botrytis infestans</name>
    <dbReference type="NCBI Taxonomy" id="4787"/>
    <lineage>
        <taxon>Eukaryota</taxon>
        <taxon>Sar</taxon>
        <taxon>Stramenopiles</taxon>
        <taxon>Oomycota</taxon>
        <taxon>Peronosporomycetes</taxon>
        <taxon>Peronosporales</taxon>
        <taxon>Peronosporaceae</taxon>
        <taxon>Phytophthora</taxon>
    </lineage>
</organism>
<evidence type="ECO:0000256" key="1">
    <source>
        <dbReference type="SAM" id="MobiDB-lite"/>
    </source>
</evidence>
<accession>A0A833TAU4</accession>
<feature type="region of interest" description="Disordered" evidence="1">
    <location>
        <begin position="1"/>
        <end position="22"/>
    </location>
</feature>